<dbReference type="GO" id="GO:0005829">
    <property type="term" value="C:cytosol"/>
    <property type="evidence" value="ECO:0007669"/>
    <property type="project" value="TreeGrafter"/>
</dbReference>
<dbReference type="PANTHER" id="PTHR33449">
    <property type="entry name" value="NUCLEOID-ASSOCIATED PROTEIN YBAB"/>
    <property type="match status" value="1"/>
</dbReference>
<evidence type="ECO:0000256" key="2">
    <source>
        <dbReference type="HAMAP-Rule" id="MF_00274"/>
    </source>
</evidence>
<dbReference type="RefSeq" id="WP_096329030.1">
    <property type="nucleotide sequence ID" value="NZ_FOMX01000007.1"/>
</dbReference>
<sequence length="108" mass="11501">MSEFDLGAMMRQAQVLRQQLESMQQNLDHEVVEGSAGSGLVKAKASGTQRLISIELAPAAMTEDREMVQDLIVAAVNNALDKAKSLQQQRVGNLIPPGLMGPGGFPGL</sequence>
<dbReference type="InterPro" id="IPR036894">
    <property type="entry name" value="YbaB-like_sf"/>
</dbReference>
<comment type="subcellular location">
    <subcellularLocation>
        <location evidence="2">Cytoplasm</location>
        <location evidence="2">Nucleoid</location>
    </subcellularLocation>
</comment>
<comment type="subunit">
    <text evidence="2">Homodimer.</text>
</comment>
<dbReference type="InterPro" id="IPR004401">
    <property type="entry name" value="YbaB/EbfC"/>
</dbReference>
<dbReference type="HAMAP" id="MF_00274">
    <property type="entry name" value="DNA_YbaB_EbfC"/>
    <property type="match status" value="1"/>
</dbReference>
<keyword evidence="2" id="KW-0963">Cytoplasm</keyword>
<gene>
    <name evidence="4" type="ORF">SAMN02745121_02586</name>
</gene>
<dbReference type="NCBIfam" id="TIGR00103">
    <property type="entry name" value="DNA_YbaB_EbfC"/>
    <property type="match status" value="1"/>
</dbReference>
<dbReference type="STRING" id="54.SAMN02745121_02586"/>
<organism evidence="4 5">
    <name type="scientific">Nannocystis exedens</name>
    <dbReference type="NCBI Taxonomy" id="54"/>
    <lineage>
        <taxon>Bacteria</taxon>
        <taxon>Pseudomonadati</taxon>
        <taxon>Myxococcota</taxon>
        <taxon>Polyangia</taxon>
        <taxon>Nannocystales</taxon>
        <taxon>Nannocystaceae</taxon>
        <taxon>Nannocystis</taxon>
    </lineage>
</organism>
<comment type="function">
    <text evidence="2">Binds to DNA and alters its conformation. May be involved in regulation of gene expression, nucleoid organization and DNA protection.</text>
</comment>
<evidence type="ECO:0000256" key="3">
    <source>
        <dbReference type="SAM" id="Coils"/>
    </source>
</evidence>
<reference evidence="5" key="1">
    <citation type="submission" date="2016-10" db="EMBL/GenBank/DDBJ databases">
        <authorList>
            <person name="Varghese N."/>
            <person name="Submissions S."/>
        </authorList>
    </citation>
    <scope>NUCLEOTIDE SEQUENCE [LARGE SCALE GENOMIC DNA]</scope>
    <source>
        <strain evidence="5">ATCC 25963</strain>
    </source>
</reference>
<evidence type="ECO:0000313" key="5">
    <source>
        <dbReference type="Proteomes" id="UP000199400"/>
    </source>
</evidence>
<keyword evidence="5" id="KW-1185">Reference proteome</keyword>
<dbReference type="EMBL" id="FOMX01000007">
    <property type="protein sequence ID" value="SFD99620.1"/>
    <property type="molecule type" value="Genomic_DNA"/>
</dbReference>
<dbReference type="GO" id="GO:0003677">
    <property type="term" value="F:DNA binding"/>
    <property type="evidence" value="ECO:0007669"/>
    <property type="project" value="UniProtKB-UniRule"/>
</dbReference>
<comment type="similarity">
    <text evidence="2">Belongs to the YbaB/EbfC family.</text>
</comment>
<proteinExistence type="inferred from homology"/>
<evidence type="ECO:0000313" key="4">
    <source>
        <dbReference type="EMBL" id="SFD99620.1"/>
    </source>
</evidence>
<dbReference type="AlphaFoldDB" id="A0A1I1X2Q3"/>
<dbReference type="Pfam" id="PF02575">
    <property type="entry name" value="YbaB_DNA_bd"/>
    <property type="match status" value="1"/>
</dbReference>
<dbReference type="Proteomes" id="UP000199400">
    <property type="component" value="Unassembled WGS sequence"/>
</dbReference>
<name>A0A1I1X2Q3_9BACT</name>
<keyword evidence="1 2" id="KW-0238">DNA-binding</keyword>
<dbReference type="PIRSF" id="PIRSF004555">
    <property type="entry name" value="UCP004555"/>
    <property type="match status" value="1"/>
</dbReference>
<keyword evidence="3" id="KW-0175">Coiled coil</keyword>
<dbReference type="SUPFAM" id="SSF82607">
    <property type="entry name" value="YbaB-like"/>
    <property type="match status" value="1"/>
</dbReference>
<accession>A0A1I1X2Q3</accession>
<evidence type="ECO:0000256" key="1">
    <source>
        <dbReference type="ARBA" id="ARBA00023125"/>
    </source>
</evidence>
<protein>
    <recommendedName>
        <fullName evidence="2">Nucleoid-associated protein SAMN02745121_02586</fullName>
    </recommendedName>
</protein>
<dbReference type="GO" id="GO:0043590">
    <property type="term" value="C:bacterial nucleoid"/>
    <property type="evidence" value="ECO:0007669"/>
    <property type="project" value="UniProtKB-UniRule"/>
</dbReference>
<feature type="coiled-coil region" evidence="3">
    <location>
        <begin position="6"/>
        <end position="33"/>
    </location>
</feature>
<dbReference type="Gene3D" id="3.30.1310.10">
    <property type="entry name" value="Nucleoid-associated protein YbaB-like domain"/>
    <property type="match status" value="1"/>
</dbReference>
<dbReference type="PANTHER" id="PTHR33449:SF1">
    <property type="entry name" value="NUCLEOID-ASSOCIATED PROTEIN YBAB"/>
    <property type="match status" value="1"/>
</dbReference>
<dbReference type="OrthoDB" id="9803080at2"/>